<dbReference type="PROSITE" id="PS00018">
    <property type="entry name" value="EF_HAND_1"/>
    <property type="match status" value="1"/>
</dbReference>
<evidence type="ECO:0000313" key="1">
    <source>
        <dbReference type="EMBL" id="CEM31685.1"/>
    </source>
</evidence>
<evidence type="ECO:0008006" key="2">
    <source>
        <dbReference type="Google" id="ProtNLM"/>
    </source>
</evidence>
<dbReference type="VEuPathDB" id="CryptoDB:Cvel_4957"/>
<proteinExistence type="predicted"/>
<dbReference type="EMBL" id="CDMZ01001380">
    <property type="protein sequence ID" value="CEM31685.1"/>
    <property type="molecule type" value="Genomic_DNA"/>
</dbReference>
<protein>
    <recommendedName>
        <fullName evidence="2">EF-hand domain-containing protein</fullName>
    </recommendedName>
</protein>
<gene>
    <name evidence="1" type="ORF">Cvel_4957</name>
</gene>
<dbReference type="InterPro" id="IPR018247">
    <property type="entry name" value="EF_Hand_1_Ca_BS"/>
</dbReference>
<reference evidence="1" key="1">
    <citation type="submission" date="2014-11" db="EMBL/GenBank/DDBJ databases">
        <authorList>
            <person name="Otto D Thomas"/>
            <person name="Naeem Raeece"/>
        </authorList>
    </citation>
    <scope>NUCLEOTIDE SEQUENCE</scope>
</reference>
<dbReference type="AlphaFoldDB" id="A0A0G4GNB9"/>
<accession>A0A0G4GNB9</accession>
<name>A0A0G4GNB9_9ALVE</name>
<organism evidence="1">
    <name type="scientific">Chromera velia CCMP2878</name>
    <dbReference type="NCBI Taxonomy" id="1169474"/>
    <lineage>
        <taxon>Eukaryota</taxon>
        <taxon>Sar</taxon>
        <taxon>Alveolata</taxon>
        <taxon>Colpodellida</taxon>
        <taxon>Chromeraceae</taxon>
        <taxon>Chromera</taxon>
    </lineage>
</organism>
<sequence length="384" mass="42531">MKFLTSGLLAIGASAKFDFNLTKSGGVLDRFDFDGLKFGDRFDGLKLDFDGIFGDKVAKNSTKIAKPPKKVKEPKPVVADQISLAFYNTFVAWYADSDPRVLDPSISTCVPGSPDVWSYSPPIIGAGDPLGNTDKVNLYFYTFPLLPTDVTPMDPPLLKELGTFFVKLQISSSAQRGPYLTAYTQSDDACLSPFFYSNIQFRRFTDTFPATDRPVVYYVGEKPDKAFFPSIADVPDADFYDLGIKDDMNTILYEARFDEETAATSPPLCGNPARSGRQELDFNVTTGSIEWDNLRSTDADFSVFGAQETRTADNWVGQGDRPVFLFGLATDSNWPDTDGVIVDFDVFSGGWIYDTNGDGTLNEDDVNREVVVECPEEEINVNFF</sequence>